<dbReference type="RefSeq" id="XP_009841589.1">
    <property type="nucleotide sequence ID" value="XM_009843287.1"/>
</dbReference>
<sequence>MVWLTQLLYRNIDYILQKYTLSTETLNQVVSRELVDVSTINDALDVWHLQVGIPAYLDIVAPVVRRHVLGRFNSVDMSHAQVFSIEPEVLCCGPNVLFGC</sequence>
<organism evidence="1">
    <name type="scientific">Aphanomyces astaci</name>
    <name type="common">Crayfish plague agent</name>
    <dbReference type="NCBI Taxonomy" id="112090"/>
    <lineage>
        <taxon>Eukaryota</taxon>
        <taxon>Sar</taxon>
        <taxon>Stramenopiles</taxon>
        <taxon>Oomycota</taxon>
        <taxon>Saprolegniomycetes</taxon>
        <taxon>Saprolegniales</taxon>
        <taxon>Verrucalvaceae</taxon>
        <taxon>Aphanomyces</taxon>
    </lineage>
</organism>
<gene>
    <name evidence="1" type="ORF">H257_15257</name>
</gene>
<accession>W4FN27</accession>
<dbReference type="EMBL" id="KI913181">
    <property type="protein sequence ID" value="ETV68912.1"/>
    <property type="molecule type" value="Genomic_DNA"/>
</dbReference>
<name>W4FN27_APHAT</name>
<dbReference type="VEuPathDB" id="FungiDB:H257_15257"/>
<dbReference type="AlphaFoldDB" id="W4FN27"/>
<dbReference type="GeneID" id="20817253"/>
<proteinExistence type="predicted"/>
<evidence type="ECO:0000313" key="1">
    <source>
        <dbReference type="EMBL" id="ETV68912.1"/>
    </source>
</evidence>
<reference evidence="1" key="1">
    <citation type="submission" date="2013-12" db="EMBL/GenBank/DDBJ databases">
        <title>The Genome Sequence of Aphanomyces astaci APO3.</title>
        <authorList>
            <consortium name="The Broad Institute Genomics Platform"/>
            <person name="Russ C."/>
            <person name="Tyler B."/>
            <person name="van West P."/>
            <person name="Dieguez-Uribeondo J."/>
            <person name="Young S.K."/>
            <person name="Zeng Q."/>
            <person name="Gargeya S."/>
            <person name="Fitzgerald M."/>
            <person name="Abouelleil A."/>
            <person name="Alvarado L."/>
            <person name="Chapman S.B."/>
            <person name="Gainer-Dewar J."/>
            <person name="Goldberg J."/>
            <person name="Griggs A."/>
            <person name="Gujja S."/>
            <person name="Hansen M."/>
            <person name="Howarth C."/>
            <person name="Imamovic A."/>
            <person name="Ireland A."/>
            <person name="Larimer J."/>
            <person name="McCowan C."/>
            <person name="Murphy C."/>
            <person name="Pearson M."/>
            <person name="Poon T.W."/>
            <person name="Priest M."/>
            <person name="Roberts A."/>
            <person name="Saif S."/>
            <person name="Shea T."/>
            <person name="Sykes S."/>
            <person name="Wortman J."/>
            <person name="Nusbaum C."/>
            <person name="Birren B."/>
        </authorList>
    </citation>
    <scope>NUCLEOTIDE SEQUENCE [LARGE SCALE GENOMIC DNA]</scope>
    <source>
        <strain evidence="1">APO3</strain>
    </source>
</reference>
<protein>
    <submittedName>
        <fullName evidence="1">Uncharacterized protein</fullName>
    </submittedName>
</protein>